<name>A0A9Q5I339_SANBA</name>
<dbReference type="EMBL" id="LNZH02000123">
    <property type="protein sequence ID" value="OCB90629.1"/>
    <property type="molecule type" value="Genomic_DNA"/>
</dbReference>
<dbReference type="PANTHER" id="PTHR38248">
    <property type="entry name" value="FUNK1 6"/>
    <property type="match status" value="1"/>
</dbReference>
<dbReference type="SUPFAM" id="SSF56112">
    <property type="entry name" value="Protein kinase-like (PK-like)"/>
    <property type="match status" value="1"/>
</dbReference>
<evidence type="ECO:0000313" key="4">
    <source>
        <dbReference type="Proteomes" id="UP000757232"/>
    </source>
</evidence>
<reference evidence="3" key="1">
    <citation type="submission" date="2016-06" db="EMBL/GenBank/DDBJ databases">
        <title>Draft Genome sequence of the fungus Inonotus baumii.</title>
        <authorList>
            <person name="Zhu H."/>
            <person name="Lin W."/>
        </authorList>
    </citation>
    <scope>NUCLEOTIDE SEQUENCE</scope>
    <source>
        <strain evidence="3">821</strain>
    </source>
</reference>
<dbReference type="AlphaFoldDB" id="A0A9Q5I339"/>
<dbReference type="Pfam" id="PF17667">
    <property type="entry name" value="Pkinase_fungal"/>
    <property type="match status" value="1"/>
</dbReference>
<evidence type="ECO:0000256" key="1">
    <source>
        <dbReference type="SAM" id="MobiDB-lite"/>
    </source>
</evidence>
<sequence>MLATETRSSFAQPLSRSSTGQDYPAPESSSTRGHDEFKATLEEMRSNHRGEVSCSIPVVDVESFLNYLFPPLHDGVDVESVVASLRDEGLITSEDEWKAFQATSEKKDEEDESICLLFAEVFGKVIDSASRRTNVEPNFVLAMQRNAFSSDQKANRRRPSGYFILREAEERAHLANEKRDKMRWWYDIALTTEFRKKDNSRGRNANTSKIVLNIQQTLALDPCRRFTFGITAENTSMRLWLCSRATPVVSEVFDFTKGAKVLTRIFLAIAFASKVELGWDPTVRPLVRSNGERAYQIDVNNETYETEQVLSDNSADALVSQATRVWKVKHVASGKRCVLKDIWLEDGRDMEHAIHETILRDIGDKYGTEVKEEAALHLLTPIAHCLVHVNGEQDHTTSIMMRGYTPSMRHRFKIRVKRTTESTSRTHHKSTESSVSEFRRELRAPFPHCLHRREIYRRKHYRVVFKEVAEDLYDVSNLSDAFLVLRDVLRWIHGSGWVHRDISPGNLYLFEGRGLIGDLEYAKQRNFDIESEQATGTRDYMAVEAVDRSYSYLPSLNHGQAVAQLTAMLEMDPDEISAIREASRPTHPRFFHNDLHDLEPLWWIAIWKLFSSDCFEFDGGGDCAEDRNMMRQLAFSNLFHVSDGHRWSFFNNERIYDRDTTWIPESLHLIRKLLNNLRETLILNYNQFEAEFPATRTYLLEEAHDKVLLHFEACRRTVNKIKESLSIVVESKDPFSPVQDGIYAVQEPSIPSLEQD</sequence>
<evidence type="ECO:0000313" key="3">
    <source>
        <dbReference type="EMBL" id="OCB90629.1"/>
    </source>
</evidence>
<dbReference type="GO" id="GO:0005524">
    <property type="term" value="F:ATP binding"/>
    <property type="evidence" value="ECO:0007669"/>
    <property type="project" value="InterPro"/>
</dbReference>
<feature type="region of interest" description="Disordered" evidence="1">
    <location>
        <begin position="1"/>
        <end position="36"/>
    </location>
</feature>
<dbReference type="PANTHER" id="PTHR38248:SF2">
    <property type="entry name" value="FUNK1 11"/>
    <property type="match status" value="1"/>
</dbReference>
<dbReference type="Proteomes" id="UP000757232">
    <property type="component" value="Unassembled WGS sequence"/>
</dbReference>
<dbReference type="Gene3D" id="1.10.510.10">
    <property type="entry name" value="Transferase(Phosphotransferase) domain 1"/>
    <property type="match status" value="1"/>
</dbReference>
<feature type="compositionally biased region" description="Polar residues" evidence="1">
    <location>
        <begin position="1"/>
        <end position="31"/>
    </location>
</feature>
<dbReference type="InterPro" id="IPR000719">
    <property type="entry name" value="Prot_kinase_dom"/>
</dbReference>
<accession>A0A9Q5I339</accession>
<dbReference type="InterPro" id="IPR011009">
    <property type="entry name" value="Kinase-like_dom_sf"/>
</dbReference>
<dbReference type="SMART" id="SM00220">
    <property type="entry name" value="S_TKc"/>
    <property type="match status" value="1"/>
</dbReference>
<keyword evidence="4" id="KW-1185">Reference proteome</keyword>
<proteinExistence type="predicted"/>
<protein>
    <recommendedName>
        <fullName evidence="2">Protein kinase domain-containing protein</fullName>
    </recommendedName>
</protein>
<comment type="caution">
    <text evidence="3">The sequence shown here is derived from an EMBL/GenBank/DDBJ whole genome shotgun (WGS) entry which is preliminary data.</text>
</comment>
<dbReference type="GO" id="GO:0004672">
    <property type="term" value="F:protein kinase activity"/>
    <property type="evidence" value="ECO:0007669"/>
    <property type="project" value="InterPro"/>
</dbReference>
<evidence type="ECO:0000259" key="2">
    <source>
        <dbReference type="SMART" id="SM00220"/>
    </source>
</evidence>
<dbReference type="InterPro" id="IPR040976">
    <property type="entry name" value="Pkinase_fungal"/>
</dbReference>
<feature type="domain" description="Protein kinase" evidence="2">
    <location>
        <begin position="324"/>
        <end position="695"/>
    </location>
</feature>
<gene>
    <name evidence="3" type="ORF">A7U60_g2147</name>
</gene>
<dbReference type="OrthoDB" id="2803898at2759"/>
<organism evidence="3 4">
    <name type="scientific">Sanghuangporus baumii</name>
    <name type="common">Phellinus baumii</name>
    <dbReference type="NCBI Taxonomy" id="108892"/>
    <lineage>
        <taxon>Eukaryota</taxon>
        <taxon>Fungi</taxon>
        <taxon>Dikarya</taxon>
        <taxon>Basidiomycota</taxon>
        <taxon>Agaricomycotina</taxon>
        <taxon>Agaricomycetes</taxon>
        <taxon>Hymenochaetales</taxon>
        <taxon>Hymenochaetaceae</taxon>
        <taxon>Sanghuangporus</taxon>
    </lineage>
</organism>